<reference evidence="1 2" key="1">
    <citation type="submission" date="2018-11" db="EMBL/GenBank/DDBJ databases">
        <title>Draft genome analysis of Rheinheimera mesophila isolated from an industrial waste site.</title>
        <authorList>
            <person name="Yu Q."/>
            <person name="Qi Y."/>
            <person name="Zhang H."/>
            <person name="Lu Y."/>
            <person name="Pu J."/>
        </authorList>
    </citation>
    <scope>NUCLEOTIDE SEQUENCE [LARGE SCALE GENOMIC DNA]</scope>
    <source>
        <strain evidence="1 2">IITR13</strain>
    </source>
</reference>
<dbReference type="OrthoDB" id="881413at2"/>
<name>A0A3P3QR68_9GAMM</name>
<dbReference type="RefSeq" id="WP_046521023.1">
    <property type="nucleotide sequence ID" value="NZ_LAVS01000089.1"/>
</dbReference>
<protein>
    <recommendedName>
        <fullName evidence="3">TnsA endonuclease N-terminal domain-containing protein</fullName>
    </recommendedName>
</protein>
<dbReference type="Proteomes" id="UP000276260">
    <property type="component" value="Unassembled WGS sequence"/>
</dbReference>
<dbReference type="EMBL" id="RRCF01000001">
    <property type="protein sequence ID" value="RRJ23761.1"/>
    <property type="molecule type" value="Genomic_DNA"/>
</dbReference>
<accession>A0A3P3QR68</accession>
<sequence length="208" mass="24240">MELNRKINKANTHRIAVSSYSHKNRSMQTQESLHEVNICTALEFNKHIKRYITQPMTFMNTAAEPGWRQYTPDLLLEYEDGMLEFGEIKLFSVSQKESFQSKFERHKRIVKERTGKNLVIFTEENLPDQQLIQFKQLKPFLTIQLAPEINSQIVDLLKNKQLSVREVESFVLARGEHSQYVMALIAHNFIKTVDLTIVTRDSLVELSA</sequence>
<keyword evidence="2" id="KW-1185">Reference proteome</keyword>
<organism evidence="1 2">
    <name type="scientific">Rheinheimera mesophila</name>
    <dbReference type="NCBI Taxonomy" id="1547515"/>
    <lineage>
        <taxon>Bacteria</taxon>
        <taxon>Pseudomonadati</taxon>
        <taxon>Pseudomonadota</taxon>
        <taxon>Gammaproteobacteria</taxon>
        <taxon>Chromatiales</taxon>
        <taxon>Chromatiaceae</taxon>
        <taxon>Rheinheimera</taxon>
    </lineage>
</organism>
<evidence type="ECO:0000313" key="2">
    <source>
        <dbReference type="Proteomes" id="UP000276260"/>
    </source>
</evidence>
<comment type="caution">
    <text evidence="1">The sequence shown here is derived from an EMBL/GenBank/DDBJ whole genome shotgun (WGS) entry which is preliminary data.</text>
</comment>
<dbReference type="AlphaFoldDB" id="A0A3P3QR68"/>
<proteinExistence type="predicted"/>
<gene>
    <name evidence="1" type="ORF">EIK76_06805</name>
</gene>
<evidence type="ECO:0000313" key="1">
    <source>
        <dbReference type="EMBL" id="RRJ23761.1"/>
    </source>
</evidence>
<evidence type="ECO:0008006" key="3">
    <source>
        <dbReference type="Google" id="ProtNLM"/>
    </source>
</evidence>